<comment type="caution">
    <text evidence="1">The sequence shown here is derived from an EMBL/GenBank/DDBJ whole genome shotgun (WGS) entry which is preliminary data.</text>
</comment>
<dbReference type="OrthoDB" id="886161at2"/>
<organism evidence="1 2">
    <name type="scientific">Celerinatantimonas diazotrophica</name>
    <dbReference type="NCBI Taxonomy" id="412034"/>
    <lineage>
        <taxon>Bacteria</taxon>
        <taxon>Pseudomonadati</taxon>
        <taxon>Pseudomonadota</taxon>
        <taxon>Gammaproteobacteria</taxon>
        <taxon>Celerinatantimonadaceae</taxon>
        <taxon>Celerinatantimonas</taxon>
    </lineage>
</organism>
<accession>A0A4R1J8I2</accession>
<dbReference type="Proteomes" id="UP000295565">
    <property type="component" value="Unassembled WGS sequence"/>
</dbReference>
<proteinExistence type="predicted"/>
<keyword evidence="2" id="KW-1185">Reference proteome</keyword>
<dbReference type="EMBL" id="SMGD01000016">
    <property type="protein sequence ID" value="TCK46895.1"/>
    <property type="molecule type" value="Genomic_DNA"/>
</dbReference>
<reference evidence="1 2" key="1">
    <citation type="submission" date="2019-03" db="EMBL/GenBank/DDBJ databases">
        <title>Genomic Encyclopedia of Type Strains, Phase IV (KMG-IV): sequencing the most valuable type-strain genomes for metagenomic binning, comparative biology and taxonomic classification.</title>
        <authorList>
            <person name="Goeker M."/>
        </authorList>
    </citation>
    <scope>NUCLEOTIDE SEQUENCE [LARGE SCALE GENOMIC DNA]</scope>
    <source>
        <strain evidence="1 2">DSM 18577</strain>
    </source>
</reference>
<sequence length="271" mass="31399">MSETTIKTDSSVTSAKQHTLQLAKRHGLHTLIEDPSPESSYIQRALARERLEKARVQKNLEQIMARAERICGDEAGSRIDPDWFSAYLDLAKTSQTPAMQRLWAQILSMEVVTPGHFSIKALRTLTQMTQREAKWFQRAVQLASRMGGEQSHKLLIGAIRLPGRFAIHRQRVRRLSLGRYRLAYNQIMQLAELGLIYDRELESSFAAQFDLSFEQGGKMWLLRPRYRQCKLLYYRMTPIGDELAQLIEPTPITHYQDDLTQMLQDFFDLQN</sequence>
<dbReference type="RefSeq" id="WP_131913799.1">
    <property type="nucleotide sequence ID" value="NZ_OU594967.1"/>
</dbReference>
<name>A0A4R1J8I2_9GAMM</name>
<evidence type="ECO:0000313" key="1">
    <source>
        <dbReference type="EMBL" id="TCK46895.1"/>
    </source>
</evidence>
<evidence type="ECO:0000313" key="2">
    <source>
        <dbReference type="Proteomes" id="UP000295565"/>
    </source>
</evidence>
<protein>
    <submittedName>
        <fullName evidence="1">Putative repeat protein (TIGR03899 family)</fullName>
    </submittedName>
</protein>
<gene>
    <name evidence="1" type="ORF">EV690_3043</name>
</gene>
<dbReference type="InterPro" id="IPR021254">
    <property type="entry name" value="DUF2806"/>
</dbReference>
<dbReference type="NCBIfam" id="TIGR03899">
    <property type="entry name" value="TIGR03899 family protein"/>
    <property type="match status" value="1"/>
</dbReference>
<dbReference type="AlphaFoldDB" id="A0A4R1J8I2"/>
<dbReference type="Pfam" id="PF10987">
    <property type="entry name" value="DUF2806"/>
    <property type="match status" value="1"/>
</dbReference>